<keyword evidence="2" id="KW-1185">Reference proteome</keyword>
<reference evidence="1 2" key="1">
    <citation type="journal article" date="2023" name="Mol. Ecol. Resour.">
        <title>Chromosome-level genome assembly of a triploid poplar Populus alba 'Berolinensis'.</title>
        <authorList>
            <person name="Chen S."/>
            <person name="Yu Y."/>
            <person name="Wang X."/>
            <person name="Wang S."/>
            <person name="Zhang T."/>
            <person name="Zhou Y."/>
            <person name="He R."/>
            <person name="Meng N."/>
            <person name="Wang Y."/>
            <person name="Liu W."/>
            <person name="Liu Z."/>
            <person name="Liu J."/>
            <person name="Guo Q."/>
            <person name="Huang H."/>
            <person name="Sederoff R.R."/>
            <person name="Wang G."/>
            <person name="Qu G."/>
            <person name="Chen S."/>
        </authorList>
    </citation>
    <scope>NUCLEOTIDE SEQUENCE [LARGE SCALE GENOMIC DNA]</scope>
    <source>
        <strain evidence="1">SC-2020</strain>
    </source>
</reference>
<comment type="caution">
    <text evidence="1">The sequence shown here is derived from an EMBL/GenBank/DDBJ whole genome shotgun (WGS) entry which is preliminary data.</text>
</comment>
<dbReference type="EMBL" id="JAQIZT010000016">
    <property type="protein sequence ID" value="KAJ6967891.1"/>
    <property type="molecule type" value="Genomic_DNA"/>
</dbReference>
<protein>
    <submittedName>
        <fullName evidence="1">Uncharacterized protein</fullName>
    </submittedName>
</protein>
<evidence type="ECO:0000313" key="2">
    <source>
        <dbReference type="Proteomes" id="UP001164929"/>
    </source>
</evidence>
<sequence>MATGRIMVLAWKRKCCENHLNRWHSVLTQVSAYSTLYEDQESMRLFWVIMPLTLQFLVNKDSGQNSSCW</sequence>
<dbReference type="Proteomes" id="UP001164929">
    <property type="component" value="Chromosome 16"/>
</dbReference>
<evidence type="ECO:0000313" key="1">
    <source>
        <dbReference type="EMBL" id="KAJ6967891.1"/>
    </source>
</evidence>
<name>A0AAD6LJ33_9ROSI</name>
<gene>
    <name evidence="1" type="ORF">NC653_035963</name>
</gene>
<dbReference type="AlphaFoldDB" id="A0AAD6LJ33"/>
<accession>A0AAD6LJ33</accession>
<proteinExistence type="predicted"/>
<organism evidence="1 2">
    <name type="scientific">Populus alba x Populus x berolinensis</name>
    <dbReference type="NCBI Taxonomy" id="444605"/>
    <lineage>
        <taxon>Eukaryota</taxon>
        <taxon>Viridiplantae</taxon>
        <taxon>Streptophyta</taxon>
        <taxon>Embryophyta</taxon>
        <taxon>Tracheophyta</taxon>
        <taxon>Spermatophyta</taxon>
        <taxon>Magnoliopsida</taxon>
        <taxon>eudicotyledons</taxon>
        <taxon>Gunneridae</taxon>
        <taxon>Pentapetalae</taxon>
        <taxon>rosids</taxon>
        <taxon>fabids</taxon>
        <taxon>Malpighiales</taxon>
        <taxon>Salicaceae</taxon>
        <taxon>Saliceae</taxon>
        <taxon>Populus</taxon>
    </lineage>
</organism>